<reference evidence="1 2" key="1">
    <citation type="submission" date="2019-03" db="EMBL/GenBank/DDBJ databases">
        <title>Genomic Encyclopedia of Type Strains, Phase IV (KMG-IV): sequencing the most valuable type-strain genomes for metagenomic binning, comparative biology and taxonomic classification.</title>
        <authorList>
            <person name="Goeker M."/>
        </authorList>
    </citation>
    <scope>NUCLEOTIDE SEQUENCE [LARGE SCALE GENOMIC DNA]</scope>
    <source>
        <strain evidence="1 2">DSM 25894</strain>
    </source>
</reference>
<evidence type="ECO:0000313" key="2">
    <source>
        <dbReference type="Proteomes" id="UP000294650"/>
    </source>
</evidence>
<sequence>MDMRFTKINPEKGKILSYAVMDEEDYSRYPFFSFTGTKESDYIDISEVVFKRYLEDRGFDGYSLMPIHDVDHMKEFVIDVQEVDIDPAIRLGFGVVEVEGKRYLFDTEDSLRSDNDYMVHLFERLAIYHFVTMGLFRDRIAYMEANDLIRLYLYTHDYLDFEHEIRVKLAETGNKQS</sequence>
<organism evidence="1 2">
    <name type="scientific">Melghiribacillus thermohalophilus</name>
    <dbReference type="NCBI Taxonomy" id="1324956"/>
    <lineage>
        <taxon>Bacteria</taxon>
        <taxon>Bacillati</taxon>
        <taxon>Bacillota</taxon>
        <taxon>Bacilli</taxon>
        <taxon>Bacillales</taxon>
        <taxon>Bacillaceae</taxon>
        <taxon>Melghiribacillus</taxon>
    </lineage>
</organism>
<dbReference type="AlphaFoldDB" id="A0A4R3N0P9"/>
<dbReference type="Proteomes" id="UP000294650">
    <property type="component" value="Unassembled WGS sequence"/>
</dbReference>
<keyword evidence="2" id="KW-1185">Reference proteome</keyword>
<protein>
    <submittedName>
        <fullName evidence="1">Uncharacterized protein</fullName>
    </submittedName>
</protein>
<gene>
    <name evidence="1" type="ORF">EDD68_11051</name>
</gene>
<dbReference type="EMBL" id="SMAN01000010">
    <property type="protein sequence ID" value="TCT21747.1"/>
    <property type="molecule type" value="Genomic_DNA"/>
</dbReference>
<proteinExistence type="predicted"/>
<evidence type="ECO:0000313" key="1">
    <source>
        <dbReference type="EMBL" id="TCT21747.1"/>
    </source>
</evidence>
<comment type="caution">
    <text evidence="1">The sequence shown here is derived from an EMBL/GenBank/DDBJ whole genome shotgun (WGS) entry which is preliminary data.</text>
</comment>
<name>A0A4R3N0P9_9BACI</name>
<accession>A0A4R3N0P9</accession>